<keyword evidence="1" id="KW-0813">Transport</keyword>
<dbReference type="PANTHER" id="PTHR45638">
    <property type="entry name" value="CYCLIC NUCLEOTIDE-GATED CATION CHANNEL SUBUNIT A"/>
    <property type="match status" value="1"/>
</dbReference>
<dbReference type="GO" id="GO:0005221">
    <property type="term" value="F:intracellularly cyclic nucleotide-activated monoatomic cation channel activity"/>
    <property type="evidence" value="ECO:0007669"/>
    <property type="project" value="InterPro"/>
</dbReference>
<dbReference type="SMART" id="SM00100">
    <property type="entry name" value="cNMP"/>
    <property type="match status" value="1"/>
</dbReference>
<dbReference type="OrthoDB" id="7474743at2759"/>
<evidence type="ECO:0000313" key="3">
    <source>
        <dbReference type="EMBL" id="CAH0715727.1"/>
    </source>
</evidence>
<dbReference type="Gene3D" id="2.60.120.10">
    <property type="entry name" value="Jelly Rolls"/>
    <property type="match status" value="1"/>
</dbReference>
<reference evidence="3" key="1">
    <citation type="submission" date="2021-12" db="EMBL/GenBank/DDBJ databases">
        <authorList>
            <person name="Martin H S."/>
        </authorList>
    </citation>
    <scope>NUCLEOTIDE SEQUENCE</scope>
</reference>
<protein>
    <recommendedName>
        <fullName evidence="2">Cyclic nucleotide-binding domain-containing protein</fullName>
    </recommendedName>
</protein>
<sequence length="210" mass="24912">MYTKFRELYAYDYEVNILMTSLRHSGLSPILLKSVREYTTQLWQRQRGNWLPELAQQAPHCLREDLLSALYLHHLHTAPLFRDLPEYFIRQMVARLRRVVIFPGKYIVREGDIMSHICFIHEGEVEKWYTDKNGEKKMVSVLNTNGYFGLIPGLFPNTPFQFSYMSRTVVDIVFLRFKDWQDLSQGYPDVKEKLCAAAKRYRKERGSHIN</sequence>
<name>A0A8J9ULA2_9NEOP</name>
<feature type="non-terminal residue" evidence="3">
    <location>
        <position position="210"/>
    </location>
</feature>
<dbReference type="Pfam" id="PF00027">
    <property type="entry name" value="cNMP_binding"/>
    <property type="match status" value="1"/>
</dbReference>
<dbReference type="CDD" id="cd00038">
    <property type="entry name" value="CAP_ED"/>
    <property type="match status" value="1"/>
</dbReference>
<keyword evidence="1" id="KW-0406">Ion transport</keyword>
<dbReference type="PROSITE" id="PS50042">
    <property type="entry name" value="CNMP_BINDING_3"/>
    <property type="match status" value="1"/>
</dbReference>
<dbReference type="InterPro" id="IPR014710">
    <property type="entry name" value="RmlC-like_jellyroll"/>
</dbReference>
<keyword evidence="4" id="KW-1185">Reference proteome</keyword>
<keyword evidence="1" id="KW-0407">Ion channel</keyword>
<dbReference type="AlphaFoldDB" id="A0A8J9ULA2"/>
<dbReference type="SUPFAM" id="SSF51206">
    <property type="entry name" value="cAMP-binding domain-like"/>
    <property type="match status" value="1"/>
</dbReference>
<dbReference type="GO" id="GO:0044877">
    <property type="term" value="F:protein-containing complex binding"/>
    <property type="evidence" value="ECO:0007669"/>
    <property type="project" value="TreeGrafter"/>
</dbReference>
<dbReference type="Proteomes" id="UP000838878">
    <property type="component" value="Chromosome 10"/>
</dbReference>
<evidence type="ECO:0000256" key="1">
    <source>
        <dbReference type="ARBA" id="ARBA00023286"/>
    </source>
</evidence>
<gene>
    <name evidence="3" type="ORF">BINO364_LOCUS2613</name>
</gene>
<proteinExistence type="predicted"/>
<accession>A0A8J9ULA2</accession>
<keyword evidence="1" id="KW-1071">Ligand-gated ion channel</keyword>
<dbReference type="EMBL" id="OV170230">
    <property type="protein sequence ID" value="CAH0715727.1"/>
    <property type="molecule type" value="Genomic_DNA"/>
</dbReference>
<evidence type="ECO:0000259" key="2">
    <source>
        <dbReference type="PROSITE" id="PS50042"/>
    </source>
</evidence>
<organism evidence="3 4">
    <name type="scientific">Brenthis ino</name>
    <name type="common">lesser marbled fritillary</name>
    <dbReference type="NCBI Taxonomy" id="405034"/>
    <lineage>
        <taxon>Eukaryota</taxon>
        <taxon>Metazoa</taxon>
        <taxon>Ecdysozoa</taxon>
        <taxon>Arthropoda</taxon>
        <taxon>Hexapoda</taxon>
        <taxon>Insecta</taxon>
        <taxon>Pterygota</taxon>
        <taxon>Neoptera</taxon>
        <taxon>Endopterygota</taxon>
        <taxon>Lepidoptera</taxon>
        <taxon>Glossata</taxon>
        <taxon>Ditrysia</taxon>
        <taxon>Papilionoidea</taxon>
        <taxon>Nymphalidae</taxon>
        <taxon>Heliconiinae</taxon>
        <taxon>Argynnini</taxon>
        <taxon>Brenthis</taxon>
    </lineage>
</organism>
<dbReference type="InterPro" id="IPR000595">
    <property type="entry name" value="cNMP-bd_dom"/>
</dbReference>
<evidence type="ECO:0000313" key="4">
    <source>
        <dbReference type="Proteomes" id="UP000838878"/>
    </source>
</evidence>
<dbReference type="PANTHER" id="PTHR45638:SF11">
    <property type="entry name" value="CYCLIC NUCLEOTIDE-GATED CATION CHANNEL SUBUNIT A"/>
    <property type="match status" value="1"/>
</dbReference>
<dbReference type="InterPro" id="IPR050866">
    <property type="entry name" value="CNG_cation_channel"/>
</dbReference>
<dbReference type="InterPro" id="IPR018490">
    <property type="entry name" value="cNMP-bd_dom_sf"/>
</dbReference>
<feature type="domain" description="Cyclic nucleotide-binding" evidence="2">
    <location>
        <begin position="80"/>
        <end position="194"/>
    </location>
</feature>